<dbReference type="Proteomes" id="UP000828251">
    <property type="component" value="Unassembled WGS sequence"/>
</dbReference>
<keyword evidence="2" id="KW-0472">Membrane</keyword>
<gene>
    <name evidence="3" type="ORF">J1N35_037177</name>
</gene>
<evidence type="ECO:0000313" key="4">
    <source>
        <dbReference type="Proteomes" id="UP000828251"/>
    </source>
</evidence>
<keyword evidence="2" id="KW-0812">Transmembrane</keyword>
<dbReference type="AlphaFoldDB" id="A0A9D3UJN4"/>
<accession>A0A9D3UJN4</accession>
<dbReference type="EMBL" id="JAIQCV010000011">
    <property type="protein sequence ID" value="KAH1046393.1"/>
    <property type="molecule type" value="Genomic_DNA"/>
</dbReference>
<name>A0A9D3UJN4_9ROSI</name>
<protein>
    <submittedName>
        <fullName evidence="3">Uncharacterized protein</fullName>
    </submittedName>
</protein>
<proteinExistence type="predicted"/>
<sequence length="143" mass="15598">MSLLSSSMRHVDYVHLVPLHISYGRSFAPSLDQENSTVAIASSFLSRTSSTSSPIPATNMDALALLNAVCKNESVAIVPSSAMTSNTEKGPRIEESTQDTEGSDWPKLTYRRLKRGPATLRALLPLLLSFLLLLPSFLIPLRL</sequence>
<keyword evidence="4" id="KW-1185">Reference proteome</keyword>
<feature type="transmembrane region" description="Helical" evidence="2">
    <location>
        <begin position="120"/>
        <end position="141"/>
    </location>
</feature>
<evidence type="ECO:0000256" key="2">
    <source>
        <dbReference type="SAM" id="Phobius"/>
    </source>
</evidence>
<keyword evidence="2" id="KW-1133">Transmembrane helix</keyword>
<evidence type="ECO:0000256" key="1">
    <source>
        <dbReference type="SAM" id="MobiDB-lite"/>
    </source>
</evidence>
<evidence type="ECO:0000313" key="3">
    <source>
        <dbReference type="EMBL" id="KAH1046393.1"/>
    </source>
</evidence>
<organism evidence="3 4">
    <name type="scientific">Gossypium stocksii</name>
    <dbReference type="NCBI Taxonomy" id="47602"/>
    <lineage>
        <taxon>Eukaryota</taxon>
        <taxon>Viridiplantae</taxon>
        <taxon>Streptophyta</taxon>
        <taxon>Embryophyta</taxon>
        <taxon>Tracheophyta</taxon>
        <taxon>Spermatophyta</taxon>
        <taxon>Magnoliopsida</taxon>
        <taxon>eudicotyledons</taxon>
        <taxon>Gunneridae</taxon>
        <taxon>Pentapetalae</taxon>
        <taxon>rosids</taxon>
        <taxon>malvids</taxon>
        <taxon>Malvales</taxon>
        <taxon>Malvaceae</taxon>
        <taxon>Malvoideae</taxon>
        <taxon>Gossypium</taxon>
    </lineage>
</organism>
<reference evidence="3 4" key="1">
    <citation type="journal article" date="2021" name="Plant Biotechnol. J.">
        <title>Multi-omics assisted identification of the key and species-specific regulatory components of drought-tolerant mechanisms in Gossypium stocksii.</title>
        <authorList>
            <person name="Yu D."/>
            <person name="Ke L."/>
            <person name="Zhang D."/>
            <person name="Wu Y."/>
            <person name="Sun Y."/>
            <person name="Mei J."/>
            <person name="Sun J."/>
            <person name="Sun Y."/>
        </authorList>
    </citation>
    <scope>NUCLEOTIDE SEQUENCE [LARGE SCALE GENOMIC DNA]</scope>
    <source>
        <strain evidence="4">cv. E1</strain>
        <tissue evidence="3">Leaf</tissue>
    </source>
</reference>
<feature type="region of interest" description="Disordered" evidence="1">
    <location>
        <begin position="81"/>
        <end position="104"/>
    </location>
</feature>
<comment type="caution">
    <text evidence="3">The sequence shown here is derived from an EMBL/GenBank/DDBJ whole genome shotgun (WGS) entry which is preliminary data.</text>
</comment>